<name>A0AA36IGK4_9DINO</name>
<keyword evidence="4" id="KW-0732">Signal</keyword>
<gene>
    <name evidence="6" type="ORF">EVOR1521_LOCUS13326</name>
</gene>
<proteinExistence type="inferred from homology"/>
<dbReference type="PANTHER" id="PTHR11558">
    <property type="entry name" value="SPERMIDINE/SPERMINE SYNTHASE"/>
    <property type="match status" value="1"/>
</dbReference>
<keyword evidence="3" id="KW-0620">Polyamine biosynthesis</keyword>
<dbReference type="PANTHER" id="PTHR11558:SF11">
    <property type="entry name" value="SPERMIDINE SYNTHASE"/>
    <property type="match status" value="1"/>
</dbReference>
<accession>A0AA36IGK4</accession>
<feature type="domain" description="PABS" evidence="5">
    <location>
        <begin position="863"/>
        <end position="952"/>
    </location>
</feature>
<dbReference type="GO" id="GO:0008295">
    <property type="term" value="P:spermidine biosynthetic process"/>
    <property type="evidence" value="ECO:0007669"/>
    <property type="project" value="TreeGrafter"/>
</dbReference>
<evidence type="ECO:0000313" key="6">
    <source>
        <dbReference type="EMBL" id="CAJ1387202.1"/>
    </source>
</evidence>
<evidence type="ECO:0000256" key="2">
    <source>
        <dbReference type="ARBA" id="ARBA00022679"/>
    </source>
</evidence>
<comment type="similarity">
    <text evidence="1">Belongs to the spermidine/spermine synthase family.</text>
</comment>
<dbReference type="EMBL" id="CAUJNA010001479">
    <property type="protein sequence ID" value="CAJ1387202.1"/>
    <property type="molecule type" value="Genomic_DNA"/>
</dbReference>
<dbReference type="InterPro" id="IPR029063">
    <property type="entry name" value="SAM-dependent_MTases_sf"/>
</dbReference>
<dbReference type="InterPro" id="IPR001045">
    <property type="entry name" value="Spermi_synthase"/>
</dbReference>
<evidence type="ECO:0000313" key="7">
    <source>
        <dbReference type="Proteomes" id="UP001178507"/>
    </source>
</evidence>
<evidence type="ECO:0000256" key="3">
    <source>
        <dbReference type="PROSITE-ProRule" id="PRU00354"/>
    </source>
</evidence>
<dbReference type="AlphaFoldDB" id="A0AA36IGK4"/>
<dbReference type="Pfam" id="PF01564">
    <property type="entry name" value="Spermine_synth"/>
    <property type="match status" value="1"/>
</dbReference>
<reference evidence="6" key="1">
    <citation type="submission" date="2023-08" db="EMBL/GenBank/DDBJ databases">
        <authorList>
            <person name="Chen Y."/>
            <person name="Shah S."/>
            <person name="Dougan E. K."/>
            <person name="Thang M."/>
            <person name="Chan C."/>
        </authorList>
    </citation>
    <scope>NUCLEOTIDE SEQUENCE</scope>
</reference>
<dbReference type="PROSITE" id="PS51006">
    <property type="entry name" value="PABS_2"/>
    <property type="match status" value="1"/>
</dbReference>
<evidence type="ECO:0000259" key="5">
    <source>
        <dbReference type="PROSITE" id="PS51006"/>
    </source>
</evidence>
<keyword evidence="7" id="KW-1185">Reference proteome</keyword>
<evidence type="ECO:0000256" key="1">
    <source>
        <dbReference type="ARBA" id="ARBA00007867"/>
    </source>
</evidence>
<dbReference type="Gene3D" id="3.40.50.150">
    <property type="entry name" value="Vaccinia Virus protein VP39"/>
    <property type="match status" value="2"/>
</dbReference>
<dbReference type="SUPFAM" id="SSF53335">
    <property type="entry name" value="S-adenosyl-L-methionine-dependent methyltransferases"/>
    <property type="match status" value="2"/>
</dbReference>
<dbReference type="InterPro" id="IPR030374">
    <property type="entry name" value="PABS"/>
</dbReference>
<feature type="chain" id="PRO_5041273817" description="PABS domain-containing protein" evidence="4">
    <location>
        <begin position="27"/>
        <end position="1009"/>
    </location>
</feature>
<organism evidence="6 7">
    <name type="scientific">Effrenium voratum</name>
    <dbReference type="NCBI Taxonomy" id="2562239"/>
    <lineage>
        <taxon>Eukaryota</taxon>
        <taxon>Sar</taxon>
        <taxon>Alveolata</taxon>
        <taxon>Dinophyceae</taxon>
        <taxon>Suessiales</taxon>
        <taxon>Symbiodiniaceae</taxon>
        <taxon>Effrenium</taxon>
    </lineage>
</organism>
<keyword evidence="2 3" id="KW-0808">Transferase</keyword>
<comment type="caution">
    <text evidence="6">The sequence shown here is derived from an EMBL/GenBank/DDBJ whole genome shotgun (WGS) entry which is preliminary data.</text>
</comment>
<dbReference type="GO" id="GO:0005829">
    <property type="term" value="C:cytosol"/>
    <property type="evidence" value="ECO:0007669"/>
    <property type="project" value="TreeGrafter"/>
</dbReference>
<feature type="active site" description="Proton acceptor" evidence="3">
    <location>
        <position position="872"/>
    </location>
</feature>
<sequence length="1009" mass="112499">MRRVGLLVWHFLVVGALNFLWGGCSGSGPHGSGLRTARGEEASQRIWKAVKAFCDEKGSKTGGVPRTPSLDWRAELSNMKLSYQGEVVEKARPLTLAQILDGLPPVEFGAKINLLDVVSPEMKEQLLNPEALLLEGDELPPEVPEPRIHAEKDEWHKICRALYERGLVRPVKDFPVLDGQTVVNGAFGVAKSGKVTAEGQEVLRFIFDLRASNSVLRVIEGDIKSLTGAAAFQRIVLEDSEVIRLSGDDLVSAFYLFELPPVWSPFLALRGAVPWRALGIDEPGETHLGAAVLPMGWNSAVGIMQHVHRRLALEGPPRGGGLPSLLEIRKDAPFPARYDGWHPWSIYLDDTTVFEVLERQVAESLVGEPAEAQERLRRAYEFWGIPRSDAKALNGVARAERLGALIDGEEGVLRGSTERAQRWVDRKALQIFAGKEVHTLQFRRPLFSVMDVIWKQIAKGGEQVVLSADTIQEILLSGSLQPMRFTDLRAQLDPCVTASDASEQGGGAVYSKGLSRSGIEEAPELMRGKDRDCRRLHRRVWPFGDEKVDITKVSKKELRTMLKRVPGLTGVVSGGGSPCQGLSRLSSERKHLGDPRSALFFQLVEKMKWIEELAAEMHMWCLSFVENVVVDDEDVAAMIEALGWTPILACSRHLSWVRRPRLYWCPVKLRPRVGVSFRSLVEVVMESETEPLELVLDKGWHWPWGEKEKEACEVMRCAAVGNAFHCGVVAALVNGWCAEMGVLEAISPREIQQAFYEVLKTDERTVEEEDDSEASHLDTAERVMESKVEEERAALRGKASLVLPVEQTTMDRDLPAYLVEQFLRRVEFRGSDVRLDVGTIYRPDCFPRAAIDVSRWKWAVSQENSYDVIIVDSSDPVGPAEKLFSKEFYVNAHRILKPGGVVCSQGECVWLNEGLIATMVKDYGACFASAEYASIQVPTYPSGQIGAFLARKATASGGEVSCRHPRREPEAMELRYYTPEMHAAAFALPAFLKRRLEVQATKKRRLSWD</sequence>
<protein>
    <recommendedName>
        <fullName evidence="5">PABS domain-containing protein</fullName>
    </recommendedName>
</protein>
<dbReference type="PROSITE" id="PS51257">
    <property type="entry name" value="PROKAR_LIPOPROTEIN"/>
    <property type="match status" value="1"/>
</dbReference>
<dbReference type="GO" id="GO:0004766">
    <property type="term" value="F:spermidine synthase activity"/>
    <property type="evidence" value="ECO:0007669"/>
    <property type="project" value="TreeGrafter"/>
</dbReference>
<dbReference type="Proteomes" id="UP001178507">
    <property type="component" value="Unassembled WGS sequence"/>
</dbReference>
<evidence type="ECO:0000256" key="4">
    <source>
        <dbReference type="SAM" id="SignalP"/>
    </source>
</evidence>
<feature type="signal peptide" evidence="4">
    <location>
        <begin position="1"/>
        <end position="26"/>
    </location>
</feature>